<reference evidence="1" key="1">
    <citation type="journal article" date="2019" name="bioRxiv">
        <title>The Genome of the Zebra Mussel, Dreissena polymorpha: A Resource for Invasive Species Research.</title>
        <authorList>
            <person name="McCartney M.A."/>
            <person name="Auch B."/>
            <person name="Kono T."/>
            <person name="Mallez S."/>
            <person name="Zhang Y."/>
            <person name="Obille A."/>
            <person name="Becker A."/>
            <person name="Abrahante J.E."/>
            <person name="Garbe J."/>
            <person name="Badalamenti J.P."/>
            <person name="Herman A."/>
            <person name="Mangelson H."/>
            <person name="Liachko I."/>
            <person name="Sullivan S."/>
            <person name="Sone E.D."/>
            <person name="Koren S."/>
            <person name="Silverstein K.A.T."/>
            <person name="Beckman K.B."/>
            <person name="Gohl D.M."/>
        </authorList>
    </citation>
    <scope>NUCLEOTIDE SEQUENCE</scope>
    <source>
        <strain evidence="1">Duluth1</strain>
        <tissue evidence="1">Whole animal</tissue>
    </source>
</reference>
<comment type="caution">
    <text evidence="1">The sequence shown here is derived from an EMBL/GenBank/DDBJ whole genome shotgun (WGS) entry which is preliminary data.</text>
</comment>
<evidence type="ECO:0000313" key="2">
    <source>
        <dbReference type="Proteomes" id="UP000828390"/>
    </source>
</evidence>
<dbReference type="AlphaFoldDB" id="A0A9D4MJQ4"/>
<evidence type="ECO:0000313" key="1">
    <source>
        <dbReference type="EMBL" id="KAH3876582.1"/>
    </source>
</evidence>
<protein>
    <submittedName>
        <fullName evidence="1">Uncharacterized protein</fullName>
    </submittedName>
</protein>
<proteinExistence type="predicted"/>
<sequence length="437" mass="49687">MPEIAQEKFLKGEHVMRHVPGVWNAIWSDMFIETTFMRYGHDEKGIISSTLKPETVKVWSLSLHICSRLEEDLREMSSANLVDTNEQHKEEKRGRINADAKDKASILRKLTECIDPLDPSKHPHSLVTIVTRTIAHPSANVDQAIDIGKTQMNEIENSWPDNFHGSISKKVETQVVSRKHIRVAYTKVYDINLIYSRVIGLQASSMEIDFKHILNHALAPVPTAMFTETGELKIGNTKSVLKNQLKVEVSERHIRSQITCSVIDGSAVLYVIHRPLNGKIRDYIDNFKSYIRQILDKCDVYLVFDRYIEFSTKSVARSGRQSYVSREYKLTDDMVLPTQNVMLGVTEKKQQLISLICNASCTDKEFHQLCTHIHKLVVTGDHDPPTEKYKGVIINRADLKTTHEEADVIMIRQIVDAVEAEHTGISVVADDTDVFVV</sequence>
<keyword evidence="2" id="KW-1185">Reference proteome</keyword>
<dbReference type="PANTHER" id="PTHR46704">
    <property type="entry name" value="CXC DOMAIN-CONTAINING PROTEIN-RELATED"/>
    <property type="match status" value="1"/>
</dbReference>
<reference evidence="1" key="2">
    <citation type="submission" date="2020-11" db="EMBL/GenBank/DDBJ databases">
        <authorList>
            <person name="McCartney M.A."/>
            <person name="Auch B."/>
            <person name="Kono T."/>
            <person name="Mallez S."/>
            <person name="Becker A."/>
            <person name="Gohl D.M."/>
            <person name="Silverstein K.A.T."/>
            <person name="Koren S."/>
            <person name="Bechman K.B."/>
            <person name="Herman A."/>
            <person name="Abrahante J.E."/>
            <person name="Garbe J."/>
        </authorList>
    </citation>
    <scope>NUCLEOTIDE SEQUENCE</scope>
    <source>
        <strain evidence="1">Duluth1</strain>
        <tissue evidence="1">Whole animal</tissue>
    </source>
</reference>
<gene>
    <name evidence="1" type="ORF">DPMN_000428</name>
</gene>
<dbReference type="Proteomes" id="UP000828390">
    <property type="component" value="Unassembled WGS sequence"/>
</dbReference>
<name>A0A9D4MJQ4_DREPO</name>
<dbReference type="PANTHER" id="PTHR46704:SF1">
    <property type="entry name" value="TELOMERE LENGTH REGULATION PROTEIN TEL2 HOMOLOG"/>
    <property type="match status" value="1"/>
</dbReference>
<accession>A0A9D4MJQ4</accession>
<organism evidence="1 2">
    <name type="scientific">Dreissena polymorpha</name>
    <name type="common">Zebra mussel</name>
    <name type="synonym">Mytilus polymorpha</name>
    <dbReference type="NCBI Taxonomy" id="45954"/>
    <lineage>
        <taxon>Eukaryota</taxon>
        <taxon>Metazoa</taxon>
        <taxon>Spiralia</taxon>
        <taxon>Lophotrochozoa</taxon>
        <taxon>Mollusca</taxon>
        <taxon>Bivalvia</taxon>
        <taxon>Autobranchia</taxon>
        <taxon>Heteroconchia</taxon>
        <taxon>Euheterodonta</taxon>
        <taxon>Imparidentia</taxon>
        <taxon>Neoheterodontei</taxon>
        <taxon>Myida</taxon>
        <taxon>Dreissenoidea</taxon>
        <taxon>Dreissenidae</taxon>
        <taxon>Dreissena</taxon>
    </lineage>
</organism>
<dbReference type="EMBL" id="JAIWYP010000001">
    <property type="protein sequence ID" value="KAH3876582.1"/>
    <property type="molecule type" value="Genomic_DNA"/>
</dbReference>